<reference evidence="2" key="1">
    <citation type="submission" date="2023-10" db="EMBL/GenBank/DDBJ databases">
        <title>Genome assembly of Pristionchus species.</title>
        <authorList>
            <person name="Yoshida K."/>
            <person name="Sommer R.J."/>
        </authorList>
    </citation>
    <scope>NUCLEOTIDE SEQUENCE</scope>
    <source>
        <strain evidence="2">RS5133</strain>
    </source>
</reference>
<feature type="chain" id="PRO_5043372071" evidence="1">
    <location>
        <begin position="19"/>
        <end position="79"/>
    </location>
</feature>
<dbReference type="AlphaFoldDB" id="A0AAV5VDP6"/>
<dbReference type="EMBL" id="BTSY01000002">
    <property type="protein sequence ID" value="GMT16705.1"/>
    <property type="molecule type" value="Genomic_DNA"/>
</dbReference>
<name>A0AAV5VDP6_9BILA</name>
<evidence type="ECO:0000313" key="3">
    <source>
        <dbReference type="Proteomes" id="UP001432322"/>
    </source>
</evidence>
<gene>
    <name evidence="2" type="ORF">PFISCL1PPCAC_8002</name>
</gene>
<comment type="caution">
    <text evidence="2">The sequence shown here is derived from an EMBL/GenBank/DDBJ whole genome shotgun (WGS) entry which is preliminary data.</text>
</comment>
<keyword evidence="3" id="KW-1185">Reference proteome</keyword>
<protein>
    <submittedName>
        <fullName evidence="2">Uncharacterized protein</fullName>
    </submittedName>
</protein>
<organism evidence="2 3">
    <name type="scientific">Pristionchus fissidentatus</name>
    <dbReference type="NCBI Taxonomy" id="1538716"/>
    <lineage>
        <taxon>Eukaryota</taxon>
        <taxon>Metazoa</taxon>
        <taxon>Ecdysozoa</taxon>
        <taxon>Nematoda</taxon>
        <taxon>Chromadorea</taxon>
        <taxon>Rhabditida</taxon>
        <taxon>Rhabditina</taxon>
        <taxon>Diplogasteromorpha</taxon>
        <taxon>Diplogasteroidea</taxon>
        <taxon>Neodiplogasteridae</taxon>
        <taxon>Pristionchus</taxon>
    </lineage>
</organism>
<feature type="signal peptide" evidence="1">
    <location>
        <begin position="1"/>
        <end position="18"/>
    </location>
</feature>
<sequence length="79" mass="9271">ICIITLFASLIILLMVRAIKPREDEQVTTVLLNMRVRVDCEESRRRQNQMREAKKTAQKWLGQLTSRRLSFRRANLGEA</sequence>
<proteinExistence type="predicted"/>
<evidence type="ECO:0000313" key="2">
    <source>
        <dbReference type="EMBL" id="GMT16705.1"/>
    </source>
</evidence>
<accession>A0AAV5VDP6</accession>
<dbReference type="Proteomes" id="UP001432322">
    <property type="component" value="Unassembled WGS sequence"/>
</dbReference>
<feature type="non-terminal residue" evidence="2">
    <location>
        <position position="1"/>
    </location>
</feature>
<keyword evidence="1" id="KW-0732">Signal</keyword>
<evidence type="ECO:0000256" key="1">
    <source>
        <dbReference type="SAM" id="SignalP"/>
    </source>
</evidence>